<evidence type="ECO:0000313" key="1">
    <source>
        <dbReference type="EMBL" id="OEJ15483.1"/>
    </source>
</evidence>
<sequence>MFASIKSILDRIKKRPFVKTETIGKEVIEAQVLQPSGFTSVPIKDKRAFITNINTNYKVILAFEDLIDEGLKEGEACIYSSDDSGNIKAKIKLLKDGTIELEGEKIKLNGDAEGGLIKIEELKKELEKNNQILQIILQVCSIPVNEAGNGSASVFQQALNAALEGKTIGNFNNIENDKVLHG</sequence>
<dbReference type="EMBL" id="MDCO01000006">
    <property type="protein sequence ID" value="OEJ15483.1"/>
    <property type="molecule type" value="Genomic_DNA"/>
</dbReference>
<proteinExistence type="predicted"/>
<comment type="caution">
    <text evidence="1">The sequence shown here is derived from an EMBL/GenBank/DDBJ whole genome shotgun (WGS) entry which is preliminary data.</text>
</comment>
<reference evidence="1 2" key="1">
    <citation type="submission" date="2016-08" db="EMBL/GenBank/DDBJ databases">
        <title>Characterization and recognition of Brachyspira hampsonii sp. nov., a novel intestinal spirochete that is pathogenic to pigs.</title>
        <authorList>
            <person name="Mirajkar N."/>
            <person name="La T."/>
            <person name="Phillips N."/>
            <person name="Hampson D."/>
            <person name="Gebhart C."/>
        </authorList>
    </citation>
    <scope>NUCLEOTIDE SEQUENCE [LARGE SCALE GENOMIC DNA]</scope>
    <source>
        <strain evidence="1 2">P280/1</strain>
    </source>
</reference>
<name>A0A1E5NH54_9SPIR</name>
<accession>A0A1E5NH54</accession>
<gene>
    <name evidence="1" type="ORF">BFL38_14440</name>
</gene>
<dbReference type="RefSeq" id="WP_069726034.1">
    <property type="nucleotide sequence ID" value="NZ_MDCO01000006.1"/>
</dbReference>
<dbReference type="AlphaFoldDB" id="A0A1E5NH54"/>
<dbReference type="Proteomes" id="UP000095247">
    <property type="component" value="Unassembled WGS sequence"/>
</dbReference>
<protein>
    <recommendedName>
        <fullName evidence="3">Phage protein</fullName>
    </recommendedName>
</protein>
<evidence type="ECO:0008006" key="3">
    <source>
        <dbReference type="Google" id="ProtNLM"/>
    </source>
</evidence>
<organism evidence="1 2">
    <name type="scientific">Brachyspira hampsonii</name>
    <dbReference type="NCBI Taxonomy" id="1287055"/>
    <lineage>
        <taxon>Bacteria</taxon>
        <taxon>Pseudomonadati</taxon>
        <taxon>Spirochaetota</taxon>
        <taxon>Spirochaetia</taxon>
        <taxon>Brachyspirales</taxon>
        <taxon>Brachyspiraceae</taxon>
        <taxon>Brachyspira</taxon>
    </lineage>
</organism>
<evidence type="ECO:0000313" key="2">
    <source>
        <dbReference type="Proteomes" id="UP000095247"/>
    </source>
</evidence>